<feature type="compositionally biased region" description="Acidic residues" evidence="1">
    <location>
        <begin position="1"/>
        <end position="13"/>
    </location>
</feature>
<organism evidence="2 3">
    <name type="scientific">Streptomyces brasiliscabiei</name>
    <dbReference type="NCBI Taxonomy" id="2736302"/>
    <lineage>
        <taxon>Bacteria</taxon>
        <taxon>Bacillati</taxon>
        <taxon>Actinomycetota</taxon>
        <taxon>Actinomycetes</taxon>
        <taxon>Kitasatosporales</taxon>
        <taxon>Streptomycetaceae</taxon>
        <taxon>Streptomyces</taxon>
    </lineage>
</organism>
<keyword evidence="3" id="KW-1185">Reference proteome</keyword>
<comment type="caution">
    <text evidence="2">The sequence shown here is derived from an EMBL/GenBank/DDBJ whole genome shotgun (WGS) entry which is preliminary data.</text>
</comment>
<evidence type="ECO:0000256" key="1">
    <source>
        <dbReference type="SAM" id="MobiDB-lite"/>
    </source>
</evidence>
<dbReference type="Proteomes" id="UP001365781">
    <property type="component" value="Unassembled WGS sequence"/>
</dbReference>
<feature type="compositionally biased region" description="Basic and acidic residues" evidence="1">
    <location>
        <begin position="32"/>
        <end position="42"/>
    </location>
</feature>
<evidence type="ECO:0000313" key="2">
    <source>
        <dbReference type="EMBL" id="MEI5616767.1"/>
    </source>
</evidence>
<evidence type="ECO:0000313" key="3">
    <source>
        <dbReference type="Proteomes" id="UP001365781"/>
    </source>
</evidence>
<dbReference type="EMBL" id="JBBAYM010000065">
    <property type="protein sequence ID" value="MEI5616767.1"/>
    <property type="molecule type" value="Genomic_DNA"/>
</dbReference>
<dbReference type="RefSeq" id="WP_336543467.1">
    <property type="nucleotide sequence ID" value="NZ_JBBAYP010000062.1"/>
</dbReference>
<feature type="region of interest" description="Disordered" evidence="1">
    <location>
        <begin position="1"/>
        <end position="58"/>
    </location>
</feature>
<name>A0ABU8GU81_9ACTN</name>
<reference evidence="2 3" key="1">
    <citation type="submission" date="2024-03" db="EMBL/GenBank/DDBJ databases">
        <title>First Report of Pectobacterium brasiliscabiei causing potato scab in china.</title>
        <authorList>
            <person name="Handique U."/>
        </authorList>
    </citation>
    <scope>NUCLEOTIDE SEQUENCE [LARGE SCALE GENOMIC DNA]</scope>
    <source>
        <strain evidence="2 3">ZRIMU1503</strain>
    </source>
</reference>
<gene>
    <name evidence="2" type="ORF">WB403_47500</name>
</gene>
<protein>
    <submittedName>
        <fullName evidence="2">Uncharacterized protein</fullName>
    </submittedName>
</protein>
<accession>A0ABU8GU81</accession>
<proteinExistence type="predicted"/>
<sequence>MKTPGDDDTPPVDDETRERSAEQRNVTAPTPRDVRAKGRAEATDEDRPEPSSGSGEGS</sequence>